<gene>
    <name evidence="1" type="ORF">OMAG_001255</name>
</gene>
<proteinExistence type="predicted"/>
<evidence type="ECO:0000313" key="2">
    <source>
        <dbReference type="Proteomes" id="UP000033428"/>
    </source>
</evidence>
<accession>A0A0F0CTW0</accession>
<feature type="non-terminal residue" evidence="1">
    <location>
        <position position="1"/>
    </location>
</feature>
<protein>
    <submittedName>
        <fullName evidence="1">Uncharacterized protein</fullName>
    </submittedName>
</protein>
<evidence type="ECO:0000313" key="1">
    <source>
        <dbReference type="EMBL" id="KJJ84875.1"/>
    </source>
</evidence>
<reference evidence="1 2" key="1">
    <citation type="submission" date="2015-02" db="EMBL/GenBank/DDBJ databases">
        <title>Single-cell genomics of uncultivated deep-branching MTB reveals a conserved set of magnetosome genes.</title>
        <authorList>
            <person name="Kolinko S."/>
            <person name="Richter M."/>
            <person name="Glockner F.O."/>
            <person name="Brachmann A."/>
            <person name="Schuler D."/>
        </authorList>
    </citation>
    <scope>NUCLEOTIDE SEQUENCE [LARGE SCALE GENOMIC DNA]</scope>
    <source>
        <strain evidence="1">SKK-01</strain>
    </source>
</reference>
<name>A0A0F0CTW0_9BACT</name>
<comment type="caution">
    <text evidence="1">The sequence shown here is derived from an EMBL/GenBank/DDBJ whole genome shotgun (WGS) entry which is preliminary data.</text>
</comment>
<sequence length="43" mass="4909">QYLRDNAQSHGYTNEDITSSKYVTVNCFLSITIESSARFNTFS</sequence>
<dbReference type="EMBL" id="JYNY01000245">
    <property type="protein sequence ID" value="KJJ84875.1"/>
    <property type="molecule type" value="Genomic_DNA"/>
</dbReference>
<dbReference type="Proteomes" id="UP000033428">
    <property type="component" value="Unassembled WGS sequence"/>
</dbReference>
<organism evidence="1 2">
    <name type="scientific">Candidatus Omnitrophus magneticus</name>
    <dbReference type="NCBI Taxonomy" id="1609969"/>
    <lineage>
        <taxon>Bacteria</taxon>
        <taxon>Pseudomonadati</taxon>
        <taxon>Candidatus Omnitrophota</taxon>
        <taxon>Candidatus Omnitrophus</taxon>
    </lineage>
</organism>
<dbReference type="AlphaFoldDB" id="A0A0F0CTW0"/>
<keyword evidence="2" id="KW-1185">Reference proteome</keyword>